<reference evidence="10" key="1">
    <citation type="submission" date="2022-08" db="UniProtKB">
        <authorList>
            <consortium name="EnsemblMetazoa"/>
        </authorList>
    </citation>
    <scope>IDENTIFICATION</scope>
    <source>
        <strain evidence="10">05x7-T-G4-1.051#20</strain>
    </source>
</reference>
<keyword evidence="2 5" id="KW-0547">Nucleotide-binding</keyword>
<feature type="domain" description="Kinesin motor" evidence="9">
    <location>
        <begin position="321"/>
        <end position="645"/>
    </location>
</feature>
<accession>A0A8W8MIT6</accession>
<dbReference type="GO" id="GO:0005524">
    <property type="term" value="F:ATP binding"/>
    <property type="evidence" value="ECO:0007669"/>
    <property type="project" value="UniProtKB-UniRule"/>
</dbReference>
<evidence type="ECO:0000256" key="1">
    <source>
        <dbReference type="ARBA" id="ARBA00004245"/>
    </source>
</evidence>
<evidence type="ECO:0000259" key="9">
    <source>
        <dbReference type="PROSITE" id="PS50067"/>
    </source>
</evidence>
<keyword evidence="8" id="KW-0472">Membrane</keyword>
<evidence type="ECO:0000256" key="6">
    <source>
        <dbReference type="RuleBase" id="RU000394"/>
    </source>
</evidence>
<feature type="transmembrane region" description="Helical" evidence="8">
    <location>
        <begin position="189"/>
        <end position="211"/>
    </location>
</feature>
<dbReference type="InterPro" id="IPR027640">
    <property type="entry name" value="Kinesin-like_fam"/>
</dbReference>
<keyword evidence="4" id="KW-0206">Cytoskeleton</keyword>
<comment type="similarity">
    <text evidence="5 6">Belongs to the TRAFAC class myosin-kinesin ATPase superfamily. Kinesin family.</text>
</comment>
<sequence>MKGTGIGSFGFVLINGEAIQGTINTKLQFNKDIFLLQFSACVGGCYDMKQTIQTVSGCPRTEAEWNVRAAMKNCAAMCSDFSYHCLITKEMNATIEVCAEPKYIQGYCTYFDTADDRIKGLYAADCSKYENRCPTRYHSTKAFLYQACYDLVRAYVTVRPSSTSSTLVITNTKDSTANPSNNTSEDISLAPIIIPIVLVLVIVIIAILILLKRRRRSTPTKRGKEAIDSFSGLKDSEEGTCLVGDTGAEVEEMSPDPSEDIIARIREEYEEKFKEMNKKIQLLKTQKENDTKDKEKLKRQVLEKNKECKTLNNRLQEAKGNIRVLCRIRKCESSNCTRSTKTTVTIDKSSKNHELPKTYTFERVFDTNSTQEEVYEEIRELIRSFLDGYNLCIFAYGQTGSGKTYTMEGPHGNDVEMKDDRGIIPRAMKQVFDMTGDLLVCGWTFQFRASYLELYNEEIRDLAKGSSDDVKHDIVGAKENKTIVTNIIEKEVKTTEEVLKFYKESSKNRTSSKTVRNERSSRSHAIFRLEMNGQVENIEGIKDTCSGTLTLVDLAGSERLDDSANTSTNNETKKINLSLLELTKVLRSLRIKEPPTYRSSKLTHLLKNSLGGNSKTLMIVNVSPSKECQKETERTLEFGREVSKVVLENIPRKNK</sequence>
<dbReference type="SMART" id="SM00129">
    <property type="entry name" value="KISc"/>
    <property type="match status" value="1"/>
</dbReference>
<dbReference type="PROSITE" id="PS50067">
    <property type="entry name" value="KINESIN_MOTOR_2"/>
    <property type="match status" value="1"/>
</dbReference>
<keyword evidence="3 5" id="KW-0067">ATP-binding</keyword>
<dbReference type="SUPFAM" id="SSF52540">
    <property type="entry name" value="P-loop containing nucleoside triphosphate hydrolases"/>
    <property type="match status" value="1"/>
</dbReference>
<dbReference type="Proteomes" id="UP000005408">
    <property type="component" value="Unassembled WGS sequence"/>
</dbReference>
<evidence type="ECO:0000256" key="2">
    <source>
        <dbReference type="ARBA" id="ARBA00022741"/>
    </source>
</evidence>
<evidence type="ECO:0000256" key="5">
    <source>
        <dbReference type="PROSITE-ProRule" id="PRU00283"/>
    </source>
</evidence>
<evidence type="ECO:0000313" key="11">
    <source>
        <dbReference type="Proteomes" id="UP000005408"/>
    </source>
</evidence>
<keyword evidence="7" id="KW-0175">Coiled coil</keyword>
<organism evidence="10 11">
    <name type="scientific">Magallana gigas</name>
    <name type="common">Pacific oyster</name>
    <name type="synonym">Crassostrea gigas</name>
    <dbReference type="NCBI Taxonomy" id="29159"/>
    <lineage>
        <taxon>Eukaryota</taxon>
        <taxon>Metazoa</taxon>
        <taxon>Spiralia</taxon>
        <taxon>Lophotrochozoa</taxon>
        <taxon>Mollusca</taxon>
        <taxon>Bivalvia</taxon>
        <taxon>Autobranchia</taxon>
        <taxon>Pteriomorphia</taxon>
        <taxon>Ostreida</taxon>
        <taxon>Ostreoidea</taxon>
        <taxon>Ostreidae</taxon>
        <taxon>Magallana</taxon>
    </lineage>
</organism>
<dbReference type="Gene3D" id="3.40.850.10">
    <property type="entry name" value="Kinesin motor domain"/>
    <property type="match status" value="1"/>
</dbReference>
<dbReference type="PRINTS" id="PR00380">
    <property type="entry name" value="KINESINHEAVY"/>
</dbReference>
<name>A0A8W8MIT6_MAGGI</name>
<protein>
    <recommendedName>
        <fullName evidence="6">Kinesin-like protein</fullName>
    </recommendedName>
</protein>
<keyword evidence="4" id="KW-0963">Cytoplasm</keyword>
<proteinExistence type="inferred from homology"/>
<keyword evidence="8" id="KW-1133">Transmembrane helix</keyword>
<dbReference type="InterPro" id="IPR027417">
    <property type="entry name" value="P-loop_NTPase"/>
</dbReference>
<evidence type="ECO:0000256" key="4">
    <source>
        <dbReference type="ARBA" id="ARBA00023212"/>
    </source>
</evidence>
<dbReference type="GO" id="GO:0007018">
    <property type="term" value="P:microtubule-based movement"/>
    <property type="evidence" value="ECO:0007669"/>
    <property type="project" value="InterPro"/>
</dbReference>
<keyword evidence="8" id="KW-0812">Transmembrane</keyword>
<dbReference type="GO" id="GO:0005874">
    <property type="term" value="C:microtubule"/>
    <property type="evidence" value="ECO:0007669"/>
    <property type="project" value="UniProtKB-KW"/>
</dbReference>
<keyword evidence="11" id="KW-1185">Reference proteome</keyword>
<evidence type="ECO:0000256" key="3">
    <source>
        <dbReference type="ARBA" id="ARBA00022840"/>
    </source>
</evidence>
<comment type="subcellular location">
    <subcellularLocation>
        <location evidence="1">Cytoplasm</location>
        <location evidence="1">Cytoskeleton</location>
    </subcellularLocation>
</comment>
<dbReference type="AlphaFoldDB" id="A0A8W8MIT6"/>
<dbReference type="InterPro" id="IPR036961">
    <property type="entry name" value="Kinesin_motor_dom_sf"/>
</dbReference>
<evidence type="ECO:0000256" key="8">
    <source>
        <dbReference type="SAM" id="Phobius"/>
    </source>
</evidence>
<evidence type="ECO:0000313" key="10">
    <source>
        <dbReference type="EnsemblMetazoa" id="G33308.1:cds"/>
    </source>
</evidence>
<keyword evidence="5 6" id="KW-0505">Motor protein</keyword>
<feature type="coiled-coil region" evidence="7">
    <location>
        <begin position="266"/>
        <end position="321"/>
    </location>
</feature>
<dbReference type="GO" id="GO:0008017">
    <property type="term" value="F:microtubule binding"/>
    <property type="evidence" value="ECO:0007669"/>
    <property type="project" value="InterPro"/>
</dbReference>
<dbReference type="PROSITE" id="PS00411">
    <property type="entry name" value="KINESIN_MOTOR_1"/>
    <property type="match status" value="1"/>
</dbReference>
<dbReference type="InterPro" id="IPR019821">
    <property type="entry name" value="Kinesin_motor_CS"/>
</dbReference>
<dbReference type="EnsemblMetazoa" id="G33308.1">
    <property type="protein sequence ID" value="G33308.1:cds"/>
    <property type="gene ID" value="G33308"/>
</dbReference>
<evidence type="ECO:0000256" key="7">
    <source>
        <dbReference type="SAM" id="Coils"/>
    </source>
</evidence>
<feature type="binding site" evidence="5">
    <location>
        <begin position="397"/>
        <end position="404"/>
    </location>
    <ligand>
        <name>ATP</name>
        <dbReference type="ChEBI" id="CHEBI:30616"/>
    </ligand>
</feature>
<keyword evidence="6" id="KW-0493">Microtubule</keyword>
<dbReference type="Pfam" id="PF00225">
    <property type="entry name" value="Kinesin"/>
    <property type="match status" value="1"/>
</dbReference>
<dbReference type="GO" id="GO:0003777">
    <property type="term" value="F:microtubule motor activity"/>
    <property type="evidence" value="ECO:0007669"/>
    <property type="project" value="InterPro"/>
</dbReference>
<dbReference type="InterPro" id="IPR001752">
    <property type="entry name" value="Kinesin_motor_dom"/>
</dbReference>
<dbReference type="PANTHER" id="PTHR47972">
    <property type="entry name" value="KINESIN-LIKE PROTEIN KLP-3"/>
    <property type="match status" value="1"/>
</dbReference>